<dbReference type="AlphaFoldDB" id="A0A9E9C317"/>
<evidence type="ECO:0000313" key="1">
    <source>
        <dbReference type="EMBL" id="WAL58486.1"/>
    </source>
</evidence>
<sequence>MNSKRSLRQKYSRLVRGEGNWEHTSSARSFDNDGEPICNRSNNRPFSSILSTRLQRRQVLRGTLAAAVTSMFAGPVLDGLKARPAQASSPLLGFRAIPVSEADVITVPEGYTARVLIPYGEPITGDFPRYSLNNTGEEQGMQIGHHHDGMHFFPIEGASPYEGSSTDGLLVVNHEYIEPRYTHAAAVGQPLSPDDFPRKADGTREADQVLKEMNAHGVSVVRIARQNDGSWSVVPDERNRRITALTPMEIQGPVRGSELVKTKYSPDGTRTRGTINNCAHGVTPWNTYLTCEENWARYFLNSDEVVPRELERYGTSTDGTSRYGWELADSGADEYARFTASALAGSATEDYRNEPNNFGWVVEIDPFDPTSTPQKRTALGRFAHENVIFQPPVEGQPIVCYSGDDARSEYIYKYVSAQPYFQATASGALLDDGTLYVARYHEDGTGEWLALKFGENGLTPENGFRNQADILVNTRTAADFVGATPMDRPEWGAVDPRNGMVYFTLTNNTRRTPEEVDAANPRPENNWGHIIRWDEGADLAAPSFRWDLFVLAGPKDDSRKLSGRALNEDNIFACPDGLGFDADGRLWIQTDIGESVMNQGEFAQFGNNQMLAADPNTGEIRRFLTGPIGQEITGVTWTPDQRTMFINVQHPGATTSEEEFAAGNVNSRWPDQNPEIYPRSATVVITKDDGGIIGT</sequence>
<accession>A0A9E9C317</accession>
<proteinExistence type="predicted"/>
<dbReference type="SUPFAM" id="SSF101898">
    <property type="entry name" value="NHL repeat"/>
    <property type="match status" value="1"/>
</dbReference>
<name>A0A9E9C317_9CYAN</name>
<evidence type="ECO:0000313" key="2">
    <source>
        <dbReference type="Proteomes" id="UP001163152"/>
    </source>
</evidence>
<dbReference type="PANTHER" id="PTHR35399">
    <property type="entry name" value="SLR8030 PROTEIN"/>
    <property type="match status" value="1"/>
</dbReference>
<dbReference type="Pfam" id="PF05787">
    <property type="entry name" value="PhoX"/>
    <property type="match status" value="1"/>
</dbReference>
<organism evidence="1 2">
    <name type="scientific">Thermocoleostomius sinensis A174</name>
    <dbReference type="NCBI Taxonomy" id="2016057"/>
    <lineage>
        <taxon>Bacteria</taxon>
        <taxon>Bacillati</taxon>
        <taxon>Cyanobacteriota</taxon>
        <taxon>Cyanophyceae</taxon>
        <taxon>Oculatellales</taxon>
        <taxon>Oculatellaceae</taxon>
        <taxon>Thermocoleostomius</taxon>
    </lineage>
</organism>
<dbReference type="RefSeq" id="WP_268607905.1">
    <property type="nucleotide sequence ID" value="NZ_CP113797.1"/>
</dbReference>
<gene>
    <name evidence="1" type="ORF">OXH18_14975</name>
</gene>
<dbReference type="EMBL" id="CP113797">
    <property type="protein sequence ID" value="WAL58486.1"/>
    <property type="molecule type" value="Genomic_DNA"/>
</dbReference>
<dbReference type="PANTHER" id="PTHR35399:SF2">
    <property type="entry name" value="DUF839 DOMAIN-CONTAINING PROTEIN"/>
    <property type="match status" value="1"/>
</dbReference>
<dbReference type="KEGG" id="tsin:OXH18_14975"/>
<protein>
    <submittedName>
        <fullName evidence="1">PhoX family phosphatase</fullName>
    </submittedName>
</protein>
<dbReference type="InterPro" id="IPR006311">
    <property type="entry name" value="TAT_signal"/>
</dbReference>
<reference evidence="1" key="1">
    <citation type="submission" date="2022-12" db="EMBL/GenBank/DDBJ databases">
        <title>Polyphasic identification of a Novel Hot-Spring Cyanobacterium Ocullathermofonsia sinensis gen nov. sp. nov. and Genomic Insights on its Adaptations to the Thermal Habitat.</title>
        <authorList>
            <person name="Daroch M."/>
            <person name="Tang J."/>
            <person name="Jiang Y."/>
        </authorList>
    </citation>
    <scope>NUCLEOTIDE SEQUENCE</scope>
    <source>
        <strain evidence="1">PKUAC-SCTA174</strain>
    </source>
</reference>
<dbReference type="PROSITE" id="PS51318">
    <property type="entry name" value="TAT"/>
    <property type="match status" value="1"/>
</dbReference>
<dbReference type="InterPro" id="IPR008557">
    <property type="entry name" value="PhoX"/>
</dbReference>
<keyword evidence="2" id="KW-1185">Reference proteome</keyword>
<dbReference type="Proteomes" id="UP001163152">
    <property type="component" value="Chromosome"/>
</dbReference>